<feature type="transmembrane region" description="Helical" evidence="1">
    <location>
        <begin position="334"/>
        <end position="355"/>
    </location>
</feature>
<feature type="transmembrane region" description="Helical" evidence="1">
    <location>
        <begin position="239"/>
        <end position="258"/>
    </location>
</feature>
<evidence type="ECO:0000313" key="5">
    <source>
        <dbReference type="Proteomes" id="UP000250200"/>
    </source>
</evidence>
<feature type="transmembrane region" description="Helical" evidence="1">
    <location>
        <begin position="367"/>
        <end position="385"/>
    </location>
</feature>
<feature type="transmembrane region" description="Helical" evidence="1">
    <location>
        <begin position="207"/>
        <end position="227"/>
    </location>
</feature>
<comment type="caution">
    <text evidence="2">The sequence shown here is derived from an EMBL/GenBank/DDBJ whole genome shotgun (WGS) entry which is preliminary data.</text>
</comment>
<proteinExistence type="predicted"/>
<organism evidence="2 4">
    <name type="scientific">Streptococcus agalactiae</name>
    <dbReference type="NCBI Taxonomy" id="1311"/>
    <lineage>
        <taxon>Bacteria</taxon>
        <taxon>Bacillati</taxon>
        <taxon>Bacillota</taxon>
        <taxon>Bacilli</taxon>
        <taxon>Lactobacillales</taxon>
        <taxon>Streptococcaceae</taxon>
        <taxon>Streptococcus</taxon>
    </lineage>
</organism>
<accession>A0A0H1ZR29</accession>
<evidence type="ECO:0000313" key="3">
    <source>
        <dbReference type="EMBL" id="SQA18783.1"/>
    </source>
</evidence>
<dbReference type="Proteomes" id="UP000250200">
    <property type="component" value="Unassembled WGS sequence"/>
</dbReference>
<evidence type="ECO:0000313" key="2">
    <source>
        <dbReference type="EMBL" id="KLL36051.1"/>
    </source>
</evidence>
<dbReference type="Proteomes" id="UP000035346">
    <property type="component" value="Unassembled WGS sequence"/>
</dbReference>
<keyword evidence="1" id="KW-1133">Transmembrane helix</keyword>
<keyword evidence="1" id="KW-0812">Transmembrane</keyword>
<feature type="transmembrane region" description="Helical" evidence="1">
    <location>
        <begin position="169"/>
        <end position="195"/>
    </location>
</feature>
<keyword evidence="1" id="KW-0472">Membrane</keyword>
<evidence type="ECO:0000256" key="1">
    <source>
        <dbReference type="SAM" id="Phobius"/>
    </source>
</evidence>
<feature type="transmembrane region" description="Helical" evidence="1">
    <location>
        <begin position="513"/>
        <end position="540"/>
    </location>
</feature>
<sequence>MTSKALIWSILQIDSARAYNSFLYYLQKIPWLGRKIPNRWFKTDDIKGVVLFIRIIFFFLRGFGRSIGYVLYCYVLSFFVRSGMKQLNILPQEGFTLTLTLMVITSLLIVINFYIKLIEPNDMQQTHMIRLFRIEPSRYFQSAELLEASSELFFRSLSFGIFFHLNHFAFWHGLTFALFLAGSRLGIKVLCLPLYGRGKDQENPESLLNILFYLGIGIGVFLSLFFLLLGKQFSPYPFFSWYTGIAGLIIWLVSYYRLKTYSKLNHLTYLTLTHETMKEKIAKIDNIELLGIEMKDRDINVSELSPLLFENLSGISYLNAIFLKRMSRYLQRKILVRLAILSVLFGIELLFLLFFKEKINIPMNEHSFSKFLFLSAVPGYLIYIGESYSKFCFYHLDRPLLRYNFYRERENILATLKIRFLYSIKLNFPIFVALNICFGTYYFNFFTPKIDQIIILVITQAISMILFSFYFLYLYFLLQPFTEGLKSKSAMYNILTFIIYYMGYQLFTFTKSITMPILLVSLGIIVVILIIGYLAVVVFAPKTFRLKS</sequence>
<dbReference type="EMBL" id="UAVB01000001">
    <property type="protein sequence ID" value="SQA18783.1"/>
    <property type="molecule type" value="Genomic_DNA"/>
</dbReference>
<feature type="transmembrane region" description="Helical" evidence="1">
    <location>
        <begin position="426"/>
        <end position="447"/>
    </location>
</feature>
<name>A0A0H1ZR29_STRAG</name>
<reference evidence="2 4" key="1">
    <citation type="journal article" date="2015" name="PLoS ONE">
        <title>Genomic analysis reveals the molecular basis for capsule loss in the group B streptococcus population.</title>
        <authorList>
            <consortium name="DEVANI Consortium"/>
            <person name="Rosini R."/>
            <person name="Campisi E."/>
            <person name="De Chiara M."/>
            <person name="Tettelin H."/>
            <person name="Rinaudo D."/>
            <person name="Toniolo C."/>
            <person name="Metruccio M."/>
            <person name="Guidotti S."/>
            <person name="Sorensen U.B."/>
            <person name="Kilian M."/>
            <person name="Ramirez M."/>
            <person name="Janulczyk R."/>
            <person name="Donati C."/>
            <person name="Grandi G."/>
            <person name="Margarit I."/>
        </authorList>
    </citation>
    <scope>NUCLEOTIDE SEQUENCE [LARGE SCALE GENOMIC DNA]</scope>
    <source>
        <strain evidence="2 4">DK-B-USS-215</strain>
    </source>
</reference>
<feature type="transmembrane region" description="Helical" evidence="1">
    <location>
        <begin position="490"/>
        <end position="507"/>
    </location>
</feature>
<gene>
    <name evidence="3" type="ORF">NCTC8181_01834</name>
    <name evidence="2" type="ORF">WA04_09265</name>
</gene>
<feature type="transmembrane region" description="Helical" evidence="1">
    <location>
        <begin position="453"/>
        <end position="478"/>
    </location>
</feature>
<feature type="transmembrane region" description="Helical" evidence="1">
    <location>
        <begin position="95"/>
        <end position="115"/>
    </location>
</feature>
<dbReference type="EMBL" id="LBKL01000087">
    <property type="protein sequence ID" value="KLL36051.1"/>
    <property type="molecule type" value="Genomic_DNA"/>
</dbReference>
<evidence type="ECO:0000313" key="4">
    <source>
        <dbReference type="Proteomes" id="UP000035346"/>
    </source>
</evidence>
<dbReference type="AlphaFoldDB" id="A0A0H1ZR29"/>
<dbReference type="RefSeq" id="WP_000200927.1">
    <property type="nucleotide sequence ID" value="NZ_CAACXY010000016.1"/>
</dbReference>
<reference evidence="3 5" key="2">
    <citation type="submission" date="2018-06" db="EMBL/GenBank/DDBJ databases">
        <authorList>
            <consortium name="Pathogen Informatics"/>
            <person name="Doyle S."/>
        </authorList>
    </citation>
    <scope>NUCLEOTIDE SEQUENCE [LARGE SCALE GENOMIC DNA]</scope>
    <source>
        <strain evidence="3 5">NCTC8181</strain>
    </source>
</reference>
<protein>
    <submittedName>
        <fullName evidence="3">ABC transporter, ATP binding protein</fullName>
    </submittedName>
    <submittedName>
        <fullName evidence="2">Membrane protein</fullName>
    </submittedName>
</protein>
<feature type="transmembrane region" description="Helical" evidence="1">
    <location>
        <begin position="51"/>
        <end position="75"/>
    </location>
</feature>